<comment type="caution">
    <text evidence="6">The sequence shown here is derived from an EMBL/GenBank/DDBJ whole genome shotgun (WGS) entry which is preliminary data.</text>
</comment>
<reference evidence="6" key="1">
    <citation type="journal article" date="2021" name="Genome Biol. Evol.">
        <title>The assembled and annotated genome of the fairy-ring fungus Marasmius oreades.</title>
        <authorList>
            <person name="Hiltunen M."/>
            <person name="Ament-Velasquez S.L."/>
            <person name="Johannesson H."/>
        </authorList>
    </citation>
    <scope>NUCLEOTIDE SEQUENCE</scope>
    <source>
        <strain evidence="6">03SP1</strain>
    </source>
</reference>
<dbReference type="PANTHER" id="PTHR13274:SF2">
    <property type="entry name" value="SMALL RIBOSOMAL SUBUNIT PROTEIN MS25"/>
    <property type="match status" value="1"/>
</dbReference>
<feature type="region of interest" description="Disordered" evidence="5">
    <location>
        <begin position="165"/>
        <end position="252"/>
    </location>
</feature>
<dbReference type="InterPro" id="IPR040049">
    <property type="entry name" value="Ribosomal_mS25/mL61"/>
</dbReference>
<dbReference type="GO" id="GO:0003735">
    <property type="term" value="F:structural constituent of ribosome"/>
    <property type="evidence" value="ECO:0007669"/>
    <property type="project" value="InterPro"/>
</dbReference>
<comment type="subcellular location">
    <subcellularLocation>
        <location evidence="1">Mitochondrion</location>
    </subcellularLocation>
</comment>
<name>A0A9P7RWT5_9AGAR</name>
<evidence type="ECO:0000256" key="4">
    <source>
        <dbReference type="ARBA" id="ARBA00023274"/>
    </source>
</evidence>
<accession>A0A9P7RWT5</accession>
<organism evidence="6 7">
    <name type="scientific">Marasmius oreades</name>
    <name type="common">fairy-ring Marasmius</name>
    <dbReference type="NCBI Taxonomy" id="181124"/>
    <lineage>
        <taxon>Eukaryota</taxon>
        <taxon>Fungi</taxon>
        <taxon>Dikarya</taxon>
        <taxon>Basidiomycota</taxon>
        <taxon>Agaricomycotina</taxon>
        <taxon>Agaricomycetes</taxon>
        <taxon>Agaricomycetidae</taxon>
        <taxon>Agaricales</taxon>
        <taxon>Marasmiineae</taxon>
        <taxon>Marasmiaceae</taxon>
        <taxon>Marasmius</taxon>
    </lineage>
</organism>
<dbReference type="RefSeq" id="XP_043007106.1">
    <property type="nucleotide sequence ID" value="XM_043154651.1"/>
</dbReference>
<evidence type="ECO:0000313" key="7">
    <source>
        <dbReference type="Proteomes" id="UP001049176"/>
    </source>
</evidence>
<sequence>MAFGSLEVVFAAEGSPKTGIYRGKLSTTRRVLFAFITVMVRKLKVTIGPSRLSKILEHLHSSPRLSLFGLRAIRLSYAFRNDHFGARHFVKEDLPRIRHANPSLKIEVEKVLKTAQEQWRPEMELQLEDGTLKTIDMHKKWSTNILKELMEVAGGDPWRKWKNKAQREGHPLVQGEEIERPTPLPPTGMLPLPNLKVYRETHPPESKEKKVEKKKDPSKRISLDASKKKEAPTSQADLSNLTTKTGAAAVLP</sequence>
<evidence type="ECO:0000313" key="6">
    <source>
        <dbReference type="EMBL" id="KAG7090636.1"/>
    </source>
</evidence>
<feature type="compositionally biased region" description="Basic and acidic residues" evidence="5">
    <location>
        <begin position="197"/>
        <end position="231"/>
    </location>
</feature>
<evidence type="ECO:0000256" key="3">
    <source>
        <dbReference type="ARBA" id="ARBA00023128"/>
    </source>
</evidence>
<protein>
    <recommendedName>
        <fullName evidence="8">Ribosomal protein/NADH dehydrogenase domain-containing protein</fullName>
    </recommendedName>
</protein>
<dbReference type="EMBL" id="CM032186">
    <property type="protein sequence ID" value="KAG7090636.1"/>
    <property type="molecule type" value="Genomic_DNA"/>
</dbReference>
<dbReference type="PANTHER" id="PTHR13274">
    <property type="entry name" value="MITOCHONDRIAL RIBOSOMAL PROTEIN S25"/>
    <property type="match status" value="1"/>
</dbReference>
<keyword evidence="2" id="KW-0689">Ribosomal protein</keyword>
<dbReference type="AlphaFoldDB" id="A0A9P7RWT5"/>
<evidence type="ECO:0000256" key="5">
    <source>
        <dbReference type="SAM" id="MobiDB-lite"/>
    </source>
</evidence>
<evidence type="ECO:0000256" key="2">
    <source>
        <dbReference type="ARBA" id="ARBA00022980"/>
    </source>
</evidence>
<keyword evidence="3" id="KW-0496">Mitochondrion</keyword>
<evidence type="ECO:0008006" key="8">
    <source>
        <dbReference type="Google" id="ProtNLM"/>
    </source>
</evidence>
<gene>
    <name evidence="6" type="ORF">E1B28_009738</name>
</gene>
<dbReference type="GO" id="GO:1990904">
    <property type="term" value="C:ribonucleoprotein complex"/>
    <property type="evidence" value="ECO:0007669"/>
    <property type="project" value="UniProtKB-KW"/>
</dbReference>
<dbReference type="GO" id="GO:0005840">
    <property type="term" value="C:ribosome"/>
    <property type="evidence" value="ECO:0007669"/>
    <property type="project" value="UniProtKB-KW"/>
</dbReference>
<dbReference type="SUPFAM" id="SSF52833">
    <property type="entry name" value="Thioredoxin-like"/>
    <property type="match status" value="1"/>
</dbReference>
<dbReference type="GO" id="GO:0005739">
    <property type="term" value="C:mitochondrion"/>
    <property type="evidence" value="ECO:0007669"/>
    <property type="project" value="UniProtKB-SubCell"/>
</dbReference>
<proteinExistence type="predicted"/>
<dbReference type="Gene3D" id="3.40.30.10">
    <property type="entry name" value="Glutaredoxin"/>
    <property type="match status" value="1"/>
</dbReference>
<feature type="compositionally biased region" description="Polar residues" evidence="5">
    <location>
        <begin position="232"/>
        <end position="245"/>
    </location>
</feature>
<dbReference type="InterPro" id="IPR036249">
    <property type="entry name" value="Thioredoxin-like_sf"/>
</dbReference>
<evidence type="ECO:0000256" key="1">
    <source>
        <dbReference type="ARBA" id="ARBA00004173"/>
    </source>
</evidence>
<keyword evidence="7" id="KW-1185">Reference proteome</keyword>
<dbReference type="GeneID" id="66078814"/>
<keyword evidence="4" id="KW-0687">Ribonucleoprotein</keyword>
<dbReference type="Proteomes" id="UP001049176">
    <property type="component" value="Chromosome 6"/>
</dbReference>
<dbReference type="KEGG" id="more:E1B28_009738"/>
<dbReference type="OrthoDB" id="1696305at2759"/>